<gene>
    <name evidence="3" type="ORF">ISN44_As09g029870</name>
</gene>
<comment type="caution">
    <text evidence="3">The sequence shown here is derived from an EMBL/GenBank/DDBJ whole genome shotgun (WGS) entry which is preliminary data.</text>
</comment>
<feature type="domain" description="Retrotransposon gag" evidence="2">
    <location>
        <begin position="89"/>
        <end position="186"/>
    </location>
</feature>
<dbReference type="PANTHER" id="PTHR35046:SF18">
    <property type="entry name" value="RNA-DIRECTED DNA POLYMERASE"/>
    <property type="match status" value="1"/>
</dbReference>
<feature type="transmembrane region" description="Helical" evidence="1">
    <location>
        <begin position="225"/>
        <end position="244"/>
    </location>
</feature>
<dbReference type="InterPro" id="IPR005162">
    <property type="entry name" value="Retrotrans_gag_dom"/>
</dbReference>
<evidence type="ECO:0000256" key="1">
    <source>
        <dbReference type="SAM" id="Phobius"/>
    </source>
</evidence>
<evidence type="ECO:0000259" key="2">
    <source>
        <dbReference type="Pfam" id="PF03732"/>
    </source>
</evidence>
<keyword evidence="1" id="KW-0812">Transmembrane</keyword>
<organism evidence="3 4">
    <name type="scientific">Arabidopsis suecica</name>
    <name type="common">Swedish thale-cress</name>
    <name type="synonym">Cardaminopsis suecica</name>
    <dbReference type="NCBI Taxonomy" id="45249"/>
    <lineage>
        <taxon>Eukaryota</taxon>
        <taxon>Viridiplantae</taxon>
        <taxon>Streptophyta</taxon>
        <taxon>Embryophyta</taxon>
        <taxon>Tracheophyta</taxon>
        <taxon>Spermatophyta</taxon>
        <taxon>Magnoliopsida</taxon>
        <taxon>eudicotyledons</taxon>
        <taxon>Gunneridae</taxon>
        <taxon>Pentapetalae</taxon>
        <taxon>rosids</taxon>
        <taxon>malvids</taxon>
        <taxon>Brassicales</taxon>
        <taxon>Brassicaceae</taxon>
        <taxon>Camelineae</taxon>
        <taxon>Arabidopsis</taxon>
    </lineage>
</organism>
<keyword evidence="1" id="KW-1133">Transmembrane helix</keyword>
<dbReference type="Proteomes" id="UP000694251">
    <property type="component" value="Chromosome 9"/>
</dbReference>
<proteinExistence type="predicted"/>
<name>A0A8T2AN24_ARASU</name>
<sequence length="254" mass="29727">MAPPAPVDVHTLKRDIEQLATAVQALAIQQEDYINVEPQEEDLRWEQGFKFELPEYHGRQSAEEFLDWIFTVEETLEFKRVPLERCVPMIVMRFRGRAAAWWSQLKASRARSGKPRILSWDKLNKKMRKTFLPFNYDQVMFQRLHMLRQGEDSVEKYSTQFFLLLTRVDLQDSDQQIVARFVGGLRKNIRDQLTLLNPLTVAEAHQQALTMEAQTCKDDDFWSKMVAWGIIVGLHGVSLSVLLFENSKSKKKRR</sequence>
<keyword evidence="1" id="KW-0472">Membrane</keyword>
<reference evidence="3 4" key="1">
    <citation type="submission" date="2020-12" db="EMBL/GenBank/DDBJ databases">
        <title>Concerted genomic and epigenomic changes stabilize Arabidopsis allopolyploids.</title>
        <authorList>
            <person name="Chen Z."/>
        </authorList>
    </citation>
    <scope>NUCLEOTIDE SEQUENCE [LARGE SCALE GENOMIC DNA]</scope>
    <source>
        <strain evidence="3">As9502</strain>
        <tissue evidence="3">Leaf</tissue>
    </source>
</reference>
<dbReference type="EMBL" id="JAEFBJ010000009">
    <property type="protein sequence ID" value="KAG7574831.1"/>
    <property type="molecule type" value="Genomic_DNA"/>
</dbReference>
<dbReference type="OrthoDB" id="1112292at2759"/>
<keyword evidence="4" id="KW-1185">Reference proteome</keyword>
<evidence type="ECO:0000313" key="3">
    <source>
        <dbReference type="EMBL" id="KAG7574831.1"/>
    </source>
</evidence>
<dbReference type="Pfam" id="PF03732">
    <property type="entry name" value="Retrotrans_gag"/>
    <property type="match status" value="1"/>
</dbReference>
<dbReference type="AlphaFoldDB" id="A0A8T2AN24"/>
<evidence type="ECO:0000313" key="4">
    <source>
        <dbReference type="Proteomes" id="UP000694251"/>
    </source>
</evidence>
<dbReference type="PANTHER" id="PTHR35046">
    <property type="entry name" value="ZINC KNUCKLE (CCHC-TYPE) FAMILY PROTEIN"/>
    <property type="match status" value="1"/>
</dbReference>
<accession>A0A8T2AN24</accession>
<protein>
    <submittedName>
        <fullName evidence="3">Retrotransposon gag domain</fullName>
    </submittedName>
</protein>